<evidence type="ECO:0000256" key="8">
    <source>
        <dbReference type="ARBA" id="ARBA00049244"/>
    </source>
</evidence>
<comment type="caution">
    <text evidence="10">The sequence shown here is derived from an EMBL/GenBank/DDBJ whole genome shotgun (WGS) entry which is preliminary data.</text>
</comment>
<dbReference type="Gene3D" id="3.20.20.140">
    <property type="entry name" value="Metal-dependent hydrolases"/>
    <property type="match status" value="1"/>
</dbReference>
<gene>
    <name evidence="10" type="ORF">A3G50_02935</name>
</gene>
<organism evidence="10 11">
    <name type="scientific">Candidatus Jorgensenbacteria bacterium RIFCSPLOWO2_12_FULL_42_11</name>
    <dbReference type="NCBI Taxonomy" id="1798473"/>
    <lineage>
        <taxon>Bacteria</taxon>
        <taxon>Candidatus Joergenseniibacteriota</taxon>
    </lineage>
</organism>
<dbReference type="Pfam" id="PF01336">
    <property type="entry name" value="tRNA_anti-codon"/>
    <property type="match status" value="1"/>
</dbReference>
<dbReference type="NCBIfam" id="NF004226">
    <property type="entry name" value="PRK05673.1"/>
    <property type="match status" value="1"/>
</dbReference>
<dbReference type="Pfam" id="PF14579">
    <property type="entry name" value="HHH_6"/>
    <property type="match status" value="1"/>
</dbReference>
<evidence type="ECO:0000259" key="9">
    <source>
        <dbReference type="SMART" id="SM00481"/>
    </source>
</evidence>
<dbReference type="Pfam" id="PF17657">
    <property type="entry name" value="DNA_pol3_finger"/>
    <property type="match status" value="1"/>
</dbReference>
<evidence type="ECO:0000256" key="2">
    <source>
        <dbReference type="ARBA" id="ARBA00012417"/>
    </source>
</evidence>
<evidence type="ECO:0000256" key="7">
    <source>
        <dbReference type="ARBA" id="ARBA00022932"/>
    </source>
</evidence>
<dbReference type="Proteomes" id="UP000176633">
    <property type="component" value="Unassembled WGS sequence"/>
</dbReference>
<dbReference type="SUPFAM" id="SSF89550">
    <property type="entry name" value="PHP domain-like"/>
    <property type="match status" value="1"/>
</dbReference>
<dbReference type="InterPro" id="IPR040982">
    <property type="entry name" value="DNA_pol3_finger"/>
</dbReference>
<dbReference type="PANTHER" id="PTHR32294">
    <property type="entry name" value="DNA POLYMERASE III SUBUNIT ALPHA"/>
    <property type="match status" value="1"/>
</dbReference>
<evidence type="ECO:0000256" key="6">
    <source>
        <dbReference type="ARBA" id="ARBA00022705"/>
    </source>
</evidence>
<dbReference type="InterPro" id="IPR004013">
    <property type="entry name" value="PHP_dom"/>
</dbReference>
<sequence length="1059" mass="119444">MKFVHLHTHSHYSLLDGLAKIDDLINRAKELGMEALALTDHGNLYGAIEFYQKAKKAGLKPIIGVEAYVAPHGRFDKRSRIDDRPYHLILLAKNKTGWLNLLQLVTKSNLEGFYYKPRVDKEILRQHREGIIALSACIAGEIPRLIAAEKIPTAKEKILEYQNIFGPENFFLEISHHPGVKDLEKINRVIIELAKETNAPLVATQDIHYLKSEDMPYHEILLAVQTGNTVNDPGRLTFKHDDFSMRSPEQMTELFKETPEAVANTVKIADCCNLEIELGKILLPSFPAPDGQDPNSYLRNLVNEKSTGRFPGITEEIKKRVDYELSVIEKTGFADYFLIVRDIIDWAKERGIVVGPGRGSAAGSLVSYILGITNINPLKYDLLFERFLNADRIQMPDIDIDFTDVRRDEVVAYVRDKYGADRVAQIITFGTMAARAAIRDVGRALGFSYGFCDQIAKMIPLTPNLDKKSLLEKSLEDVAELRDLYKRDANAKKLLDSAKKLEGLARHASVHACGLVISKEALTNYLPLQYAPQDKNIIITQFEMHSVEKIGILKMDFLGLRNLTIIENALGLIKDIYQKEIDINQIPLDDEKTFELLRAGETTGIFQLESSGMRGYLKQLKPTEIEDIIAMVALYRPGPMELIPQYIKRKHGQEKIAYLHPKLEPILAKTYGVAVYQEQLMTIARDLAGFSLTEADVLRKAVGKKIKALLQSQAEKMIDGMVKNGIEKKTAGQIWQWFEPFAQYGFNKSHAACYALIGYQTAYLKAHYPVEFFSSLLNANSGDIERIAFLINEAKRAKIAVLPPDINKSYADFTPENSDNIRFGLLAVKNIGANIVSIIIGERGRGGPFESLPDFLDRINHRDLNKKSLESLIKSGCLDSFGIERQNAVDNIEELLKFNSLIKKNKSNNQNSLFSYQPKLTSLKLEPTEAADSKTRLAWEKELLGLYISDHPLKKHLAKLKDDRVQSIKEAINSGHKDRTRLKTAGIIASIQKFITKMGKPMLFVKIEDLTDNLEVIVFSETLARNPLLWKENNIVMINGQLSLRNGETKIICNEAREL</sequence>
<dbReference type="GO" id="GO:0006260">
    <property type="term" value="P:DNA replication"/>
    <property type="evidence" value="ECO:0007669"/>
    <property type="project" value="UniProtKB-KW"/>
</dbReference>
<dbReference type="InterPro" id="IPR016195">
    <property type="entry name" value="Pol/histidinol_Pase-like"/>
</dbReference>
<comment type="catalytic activity">
    <reaction evidence="8">
        <text>DNA(n) + a 2'-deoxyribonucleoside 5'-triphosphate = DNA(n+1) + diphosphate</text>
        <dbReference type="Rhea" id="RHEA:22508"/>
        <dbReference type="Rhea" id="RHEA-COMP:17339"/>
        <dbReference type="Rhea" id="RHEA-COMP:17340"/>
        <dbReference type="ChEBI" id="CHEBI:33019"/>
        <dbReference type="ChEBI" id="CHEBI:61560"/>
        <dbReference type="ChEBI" id="CHEBI:173112"/>
        <dbReference type="EC" id="2.7.7.7"/>
    </reaction>
</comment>
<dbReference type="GO" id="GO:0008408">
    <property type="term" value="F:3'-5' exonuclease activity"/>
    <property type="evidence" value="ECO:0007669"/>
    <property type="project" value="InterPro"/>
</dbReference>
<dbReference type="AlphaFoldDB" id="A0A1F6C0T7"/>
<dbReference type="NCBIfam" id="NF005298">
    <property type="entry name" value="PRK06826.1"/>
    <property type="match status" value="1"/>
</dbReference>
<dbReference type="InterPro" id="IPR011708">
    <property type="entry name" value="DNA_pol3_alpha_NTPase_dom"/>
</dbReference>
<dbReference type="SMART" id="SM00481">
    <property type="entry name" value="POLIIIAc"/>
    <property type="match status" value="1"/>
</dbReference>
<evidence type="ECO:0000256" key="4">
    <source>
        <dbReference type="ARBA" id="ARBA00022679"/>
    </source>
</evidence>
<keyword evidence="5" id="KW-0548">Nucleotidyltransferase</keyword>
<evidence type="ECO:0000313" key="11">
    <source>
        <dbReference type="Proteomes" id="UP000176633"/>
    </source>
</evidence>
<dbReference type="GO" id="GO:0003887">
    <property type="term" value="F:DNA-directed DNA polymerase activity"/>
    <property type="evidence" value="ECO:0007669"/>
    <property type="project" value="UniProtKB-KW"/>
</dbReference>
<dbReference type="PANTHER" id="PTHR32294:SF0">
    <property type="entry name" value="DNA POLYMERASE III SUBUNIT ALPHA"/>
    <property type="match status" value="1"/>
</dbReference>
<dbReference type="STRING" id="1798473.A3G50_02935"/>
<dbReference type="InterPro" id="IPR041931">
    <property type="entry name" value="DNA_pol3_alpha_thumb_dom"/>
</dbReference>
<evidence type="ECO:0000313" key="10">
    <source>
        <dbReference type="EMBL" id="OGG42826.1"/>
    </source>
</evidence>
<dbReference type="Gene3D" id="1.10.10.1600">
    <property type="entry name" value="Bacterial DNA polymerase III alpha subunit, thumb domain"/>
    <property type="match status" value="1"/>
</dbReference>
<reference evidence="10 11" key="1">
    <citation type="journal article" date="2016" name="Nat. Commun.">
        <title>Thousands of microbial genomes shed light on interconnected biogeochemical processes in an aquifer system.</title>
        <authorList>
            <person name="Anantharaman K."/>
            <person name="Brown C.T."/>
            <person name="Hug L.A."/>
            <person name="Sharon I."/>
            <person name="Castelle C.J."/>
            <person name="Probst A.J."/>
            <person name="Thomas B.C."/>
            <person name="Singh A."/>
            <person name="Wilkins M.J."/>
            <person name="Karaoz U."/>
            <person name="Brodie E.L."/>
            <person name="Williams K.H."/>
            <person name="Hubbard S.S."/>
            <person name="Banfield J.F."/>
        </authorList>
    </citation>
    <scope>NUCLEOTIDE SEQUENCE [LARGE SCALE GENOMIC DNA]</scope>
</reference>
<name>A0A1F6C0T7_9BACT</name>
<evidence type="ECO:0000256" key="3">
    <source>
        <dbReference type="ARBA" id="ARBA00019114"/>
    </source>
</evidence>
<dbReference type="InterPro" id="IPR004365">
    <property type="entry name" value="NA-bd_OB_tRNA"/>
</dbReference>
<dbReference type="Pfam" id="PF02811">
    <property type="entry name" value="PHP"/>
    <property type="match status" value="1"/>
</dbReference>
<protein>
    <recommendedName>
        <fullName evidence="3">DNA polymerase III subunit alpha</fullName>
        <ecNumber evidence="2">2.7.7.7</ecNumber>
    </recommendedName>
</protein>
<dbReference type="Pfam" id="PF07733">
    <property type="entry name" value="DNA_pol3_alpha"/>
    <property type="match status" value="1"/>
</dbReference>
<dbReference type="EC" id="2.7.7.7" evidence="2"/>
<dbReference type="EMBL" id="MFKM01000037">
    <property type="protein sequence ID" value="OGG42826.1"/>
    <property type="molecule type" value="Genomic_DNA"/>
</dbReference>
<evidence type="ECO:0000256" key="5">
    <source>
        <dbReference type="ARBA" id="ARBA00022695"/>
    </source>
</evidence>
<dbReference type="InterPro" id="IPR029460">
    <property type="entry name" value="DNAPol_HHH"/>
</dbReference>
<keyword evidence="6" id="KW-0235">DNA replication</keyword>
<comment type="subcellular location">
    <subcellularLocation>
        <location evidence="1">Cytoplasm</location>
    </subcellularLocation>
</comment>
<dbReference type="CDD" id="cd04485">
    <property type="entry name" value="DnaE_OBF"/>
    <property type="match status" value="1"/>
</dbReference>
<dbReference type="NCBIfam" id="TIGR00594">
    <property type="entry name" value="polc"/>
    <property type="match status" value="1"/>
</dbReference>
<dbReference type="Gene3D" id="1.10.150.870">
    <property type="match status" value="1"/>
</dbReference>
<dbReference type="GO" id="GO:0005737">
    <property type="term" value="C:cytoplasm"/>
    <property type="evidence" value="ECO:0007669"/>
    <property type="project" value="UniProtKB-SubCell"/>
</dbReference>
<dbReference type="CDD" id="cd12113">
    <property type="entry name" value="PHP_PolIIIA_DnaE3"/>
    <property type="match status" value="1"/>
</dbReference>
<dbReference type="InterPro" id="IPR003141">
    <property type="entry name" value="Pol/His_phosphatase_N"/>
</dbReference>
<accession>A0A1F6C0T7</accession>
<dbReference type="GO" id="GO:0003676">
    <property type="term" value="F:nucleic acid binding"/>
    <property type="evidence" value="ECO:0007669"/>
    <property type="project" value="InterPro"/>
</dbReference>
<dbReference type="InterPro" id="IPR004805">
    <property type="entry name" value="DnaE2/DnaE/PolC"/>
</dbReference>
<feature type="domain" description="Polymerase/histidinol phosphatase N-terminal" evidence="9">
    <location>
        <begin position="4"/>
        <end position="71"/>
    </location>
</feature>
<proteinExistence type="predicted"/>
<keyword evidence="7" id="KW-0239">DNA-directed DNA polymerase</keyword>
<keyword evidence="4" id="KW-0808">Transferase</keyword>
<evidence type="ECO:0000256" key="1">
    <source>
        <dbReference type="ARBA" id="ARBA00004496"/>
    </source>
</evidence>